<dbReference type="GO" id="GO:0001725">
    <property type="term" value="C:stress fiber"/>
    <property type="evidence" value="ECO:0007669"/>
    <property type="project" value="TreeGrafter"/>
</dbReference>
<dbReference type="PANTHER" id="PTHR24214">
    <property type="entry name" value="PDZ AND LIM DOMAIN PROTEIN ZASP"/>
    <property type="match status" value="1"/>
</dbReference>
<dbReference type="AlphaFoldDB" id="V4AFU8"/>
<accession>V4AFU8</accession>
<dbReference type="CTD" id="20231375"/>
<evidence type="ECO:0000256" key="1">
    <source>
        <dbReference type="ARBA" id="ARBA00004496"/>
    </source>
</evidence>
<dbReference type="KEGG" id="lgi:LOTGIDRAFT_116635"/>
<dbReference type="InterPro" id="IPR050604">
    <property type="entry name" value="PDZ-LIM_domain"/>
</dbReference>
<dbReference type="GeneID" id="20231375"/>
<evidence type="ECO:0000256" key="2">
    <source>
        <dbReference type="ARBA" id="ARBA00022490"/>
    </source>
</evidence>
<sequence>MAAPEIAECQLRRKDTSQPWGFRMQGGAEFNMPLYMAQVSSKGIGGKAGLKAGDAILAICKTPVQGWTHERMKAEMIRAGNEMDLTVQSRVVLYSRNVVNTQAAQAHIQQTHPEPRSEVDDGSINPHMNEGSSFRNVKPKTYQILEREAPGAGTRGAGPASIFAKKKNDRSQYLQAGGPTIQKAFGQQ</sequence>
<dbReference type="SUPFAM" id="SSF50156">
    <property type="entry name" value="PDZ domain-like"/>
    <property type="match status" value="1"/>
</dbReference>
<evidence type="ECO:0000256" key="3">
    <source>
        <dbReference type="ARBA" id="ARBA00023038"/>
    </source>
</evidence>
<dbReference type="PROSITE" id="PS50106">
    <property type="entry name" value="PDZ"/>
    <property type="match status" value="1"/>
</dbReference>
<dbReference type="Pfam" id="PF00595">
    <property type="entry name" value="PDZ"/>
    <property type="match status" value="1"/>
</dbReference>
<feature type="domain" description="PDZ" evidence="5">
    <location>
        <begin position="8"/>
        <end position="91"/>
    </location>
</feature>
<keyword evidence="7" id="KW-1185">Reference proteome</keyword>
<organism evidence="6 7">
    <name type="scientific">Lottia gigantea</name>
    <name type="common">Giant owl limpet</name>
    <dbReference type="NCBI Taxonomy" id="225164"/>
    <lineage>
        <taxon>Eukaryota</taxon>
        <taxon>Metazoa</taxon>
        <taxon>Spiralia</taxon>
        <taxon>Lophotrochozoa</taxon>
        <taxon>Mollusca</taxon>
        <taxon>Gastropoda</taxon>
        <taxon>Patellogastropoda</taxon>
        <taxon>Lottioidea</taxon>
        <taxon>Lottiidae</taxon>
        <taxon>Lottia</taxon>
    </lineage>
</organism>
<dbReference type="OrthoDB" id="44841at2759"/>
<protein>
    <recommendedName>
        <fullName evidence="5">PDZ domain-containing protein</fullName>
    </recommendedName>
</protein>
<dbReference type="STRING" id="225164.V4AFU8"/>
<name>V4AFU8_LOTGI</name>
<dbReference type="HOGENOM" id="CLU_119211_0_0_1"/>
<proteinExistence type="predicted"/>
<keyword evidence="3" id="KW-0440">LIM domain</keyword>
<keyword evidence="3" id="KW-0479">Metal-binding</keyword>
<dbReference type="GO" id="GO:0003779">
    <property type="term" value="F:actin binding"/>
    <property type="evidence" value="ECO:0007669"/>
    <property type="project" value="TreeGrafter"/>
</dbReference>
<dbReference type="Gene3D" id="2.30.42.10">
    <property type="match status" value="1"/>
</dbReference>
<comment type="subcellular location">
    <subcellularLocation>
        <location evidence="1">Cytoplasm</location>
    </subcellularLocation>
</comment>
<dbReference type="SMART" id="SM00228">
    <property type="entry name" value="PDZ"/>
    <property type="match status" value="1"/>
</dbReference>
<dbReference type="CDD" id="cd23068">
    <property type="entry name" value="PDZ_ZASP52-like"/>
    <property type="match status" value="1"/>
</dbReference>
<dbReference type="GO" id="GO:0061061">
    <property type="term" value="P:muscle structure development"/>
    <property type="evidence" value="ECO:0007669"/>
    <property type="project" value="TreeGrafter"/>
</dbReference>
<dbReference type="GO" id="GO:0005737">
    <property type="term" value="C:cytoplasm"/>
    <property type="evidence" value="ECO:0007669"/>
    <property type="project" value="UniProtKB-SubCell"/>
</dbReference>
<dbReference type="InterPro" id="IPR001478">
    <property type="entry name" value="PDZ"/>
</dbReference>
<dbReference type="Proteomes" id="UP000030746">
    <property type="component" value="Unassembled WGS sequence"/>
</dbReference>
<dbReference type="GO" id="GO:0031941">
    <property type="term" value="C:filamentous actin"/>
    <property type="evidence" value="ECO:0007669"/>
    <property type="project" value="TreeGrafter"/>
</dbReference>
<feature type="region of interest" description="Disordered" evidence="4">
    <location>
        <begin position="106"/>
        <end position="134"/>
    </location>
</feature>
<dbReference type="GO" id="GO:0051371">
    <property type="term" value="F:muscle alpha-actinin binding"/>
    <property type="evidence" value="ECO:0007669"/>
    <property type="project" value="TreeGrafter"/>
</dbReference>
<dbReference type="InterPro" id="IPR036034">
    <property type="entry name" value="PDZ_sf"/>
</dbReference>
<reference evidence="6 7" key="1">
    <citation type="journal article" date="2013" name="Nature">
        <title>Insights into bilaterian evolution from three spiralian genomes.</title>
        <authorList>
            <person name="Simakov O."/>
            <person name="Marletaz F."/>
            <person name="Cho S.J."/>
            <person name="Edsinger-Gonzales E."/>
            <person name="Havlak P."/>
            <person name="Hellsten U."/>
            <person name="Kuo D.H."/>
            <person name="Larsson T."/>
            <person name="Lv J."/>
            <person name="Arendt D."/>
            <person name="Savage R."/>
            <person name="Osoegawa K."/>
            <person name="de Jong P."/>
            <person name="Grimwood J."/>
            <person name="Chapman J.A."/>
            <person name="Shapiro H."/>
            <person name="Aerts A."/>
            <person name="Otillar R.P."/>
            <person name="Terry A.Y."/>
            <person name="Boore J.L."/>
            <person name="Grigoriev I.V."/>
            <person name="Lindberg D.R."/>
            <person name="Seaver E.C."/>
            <person name="Weisblat D.A."/>
            <person name="Putnam N.H."/>
            <person name="Rokhsar D.S."/>
        </authorList>
    </citation>
    <scope>NUCLEOTIDE SEQUENCE [LARGE SCALE GENOMIC DNA]</scope>
</reference>
<dbReference type="OMA" id="RNGIAHK"/>
<evidence type="ECO:0000313" key="6">
    <source>
        <dbReference type="EMBL" id="ESO95777.1"/>
    </source>
</evidence>
<dbReference type="PANTHER" id="PTHR24214:SF38">
    <property type="entry name" value="PDZ AND LIM DOMAIN PROTEIN ZASP-RELATED"/>
    <property type="match status" value="1"/>
</dbReference>
<dbReference type="EMBL" id="KB201611">
    <property type="protein sequence ID" value="ESO95777.1"/>
    <property type="molecule type" value="Genomic_DNA"/>
</dbReference>
<gene>
    <name evidence="6" type="ORF">LOTGIDRAFT_116635</name>
</gene>
<evidence type="ECO:0000259" key="5">
    <source>
        <dbReference type="PROSITE" id="PS50106"/>
    </source>
</evidence>
<dbReference type="GO" id="GO:0030036">
    <property type="term" value="P:actin cytoskeleton organization"/>
    <property type="evidence" value="ECO:0007669"/>
    <property type="project" value="TreeGrafter"/>
</dbReference>
<evidence type="ECO:0000256" key="4">
    <source>
        <dbReference type="SAM" id="MobiDB-lite"/>
    </source>
</evidence>
<keyword evidence="2" id="KW-0963">Cytoplasm</keyword>
<dbReference type="RefSeq" id="XP_009053620.1">
    <property type="nucleotide sequence ID" value="XM_009055372.1"/>
</dbReference>
<feature type="region of interest" description="Disordered" evidence="4">
    <location>
        <begin position="168"/>
        <end position="188"/>
    </location>
</feature>
<keyword evidence="3" id="KW-0862">Zinc</keyword>
<dbReference type="GO" id="GO:0005912">
    <property type="term" value="C:adherens junction"/>
    <property type="evidence" value="ECO:0007669"/>
    <property type="project" value="TreeGrafter"/>
</dbReference>
<evidence type="ECO:0000313" key="7">
    <source>
        <dbReference type="Proteomes" id="UP000030746"/>
    </source>
</evidence>